<dbReference type="Proteomes" id="UP000030377">
    <property type="component" value="Unassembled WGS sequence"/>
</dbReference>
<sequence length="74" mass="8666">MRLVATHRYSFLDVQTLTERQARDTLFRYGENSFLLHMTPGEGEDDRLFWLDSRAALLWINQSVEEYGSLLGVE</sequence>
<organism evidence="1 2">
    <name type="scientific">Bradyrhizobium japonicum</name>
    <dbReference type="NCBI Taxonomy" id="375"/>
    <lineage>
        <taxon>Bacteria</taxon>
        <taxon>Pseudomonadati</taxon>
        <taxon>Pseudomonadota</taxon>
        <taxon>Alphaproteobacteria</taxon>
        <taxon>Hyphomicrobiales</taxon>
        <taxon>Nitrobacteraceae</taxon>
        <taxon>Bradyrhizobium</taxon>
    </lineage>
</organism>
<protein>
    <submittedName>
        <fullName evidence="1">Uncharacterized protein</fullName>
    </submittedName>
</protein>
<name>A0A0A3YHL5_BRAJP</name>
<dbReference type="EMBL" id="JRPN01000062">
    <property type="protein sequence ID" value="KGT73193.1"/>
    <property type="molecule type" value="Genomic_DNA"/>
</dbReference>
<accession>A0A0A3YHL5</accession>
<reference evidence="1 2" key="1">
    <citation type="submission" date="2014-09" db="EMBL/GenBank/DDBJ databases">
        <title>Draft genome of Bradyrhizobium japonicum Is-34.</title>
        <authorList>
            <person name="Tsurumaru H."/>
            <person name="Yamakawa T."/>
            <person name="Hashimoto S."/>
            <person name="Okizaki K."/>
            <person name="Kanesaki Y."/>
            <person name="Yoshikawa H."/>
            <person name="Yajima S."/>
        </authorList>
    </citation>
    <scope>NUCLEOTIDE SEQUENCE [LARGE SCALE GENOMIC DNA]</scope>
    <source>
        <strain evidence="1 2">Is-34</strain>
    </source>
</reference>
<evidence type="ECO:0000313" key="2">
    <source>
        <dbReference type="Proteomes" id="UP000030377"/>
    </source>
</evidence>
<comment type="caution">
    <text evidence="1">The sequence shown here is derived from an EMBL/GenBank/DDBJ whole genome shotgun (WGS) entry which is preliminary data.</text>
</comment>
<evidence type="ECO:0000313" key="1">
    <source>
        <dbReference type="EMBL" id="KGT73193.1"/>
    </source>
</evidence>
<gene>
    <name evidence="1" type="ORF">MA20_45980</name>
</gene>
<dbReference type="AlphaFoldDB" id="A0A0A3YHL5"/>
<proteinExistence type="predicted"/>